<proteinExistence type="inferred from homology"/>
<gene>
    <name evidence="5" type="ORF">CYL18_15135</name>
</gene>
<comment type="similarity">
    <text evidence="1">Belongs to the glycosyl hydrolase 25 family.</text>
</comment>
<dbReference type="EMBL" id="PKOZ01000011">
    <property type="protein sequence ID" value="PQD94361.1"/>
    <property type="molecule type" value="Genomic_DNA"/>
</dbReference>
<dbReference type="SUPFAM" id="SSF51445">
    <property type="entry name" value="(Trans)glycosidases"/>
    <property type="match status" value="1"/>
</dbReference>
<evidence type="ECO:0000256" key="3">
    <source>
        <dbReference type="ARBA" id="ARBA00023295"/>
    </source>
</evidence>
<evidence type="ECO:0000256" key="1">
    <source>
        <dbReference type="ARBA" id="ARBA00010646"/>
    </source>
</evidence>
<name>A0A2S7MX05_9BACI</name>
<sequence>MPLWLIVCIQSAFQFSDYEGGDGLKEDHAAVTKRKKNTIIYLIVLVIGVFFLTVFLWYQGFLIPNARFANEYPIKGVDVSAYQGEIVWDQLEKQDMRFAFIKATEGSAHVDRYFEMNWHEAKDTRLRIGAYHFFSFDSDGKTQGQHFINTVPADKDSLPPVIDVEFYGDKEKHPPDVKEVKKELDNMVRMLENHYGKRVIIYTTSKAYNFYIKNHFEDCDIWIRDVYGKPSLPDKRKWTFWQYTDRERLDGYEGEEKFIDVNVFKGDEEAFREYGR</sequence>
<dbReference type="GO" id="GO:0009253">
    <property type="term" value="P:peptidoglycan catabolic process"/>
    <property type="evidence" value="ECO:0007669"/>
    <property type="project" value="InterPro"/>
</dbReference>
<dbReference type="InterPro" id="IPR002053">
    <property type="entry name" value="Glyco_hydro_25"/>
</dbReference>
<dbReference type="Proteomes" id="UP000239663">
    <property type="component" value="Unassembled WGS sequence"/>
</dbReference>
<feature type="transmembrane region" description="Helical" evidence="4">
    <location>
        <begin position="38"/>
        <end position="58"/>
    </location>
</feature>
<dbReference type="GO" id="GO:0003796">
    <property type="term" value="F:lysozyme activity"/>
    <property type="evidence" value="ECO:0007669"/>
    <property type="project" value="InterPro"/>
</dbReference>
<keyword evidence="2 5" id="KW-0378">Hydrolase</keyword>
<keyword evidence="4" id="KW-0472">Membrane</keyword>
<dbReference type="GO" id="GO:0016052">
    <property type="term" value="P:carbohydrate catabolic process"/>
    <property type="evidence" value="ECO:0007669"/>
    <property type="project" value="TreeGrafter"/>
</dbReference>
<dbReference type="PANTHER" id="PTHR34135:SF2">
    <property type="entry name" value="LYSOZYME"/>
    <property type="match status" value="1"/>
</dbReference>
<dbReference type="PANTHER" id="PTHR34135">
    <property type="entry name" value="LYSOZYME"/>
    <property type="match status" value="1"/>
</dbReference>
<dbReference type="Pfam" id="PF01183">
    <property type="entry name" value="Glyco_hydro_25"/>
    <property type="match status" value="1"/>
</dbReference>
<dbReference type="InterPro" id="IPR018077">
    <property type="entry name" value="Glyco_hydro_fam25_subgr"/>
</dbReference>
<dbReference type="PROSITE" id="PS51904">
    <property type="entry name" value="GLYCOSYL_HYDROL_F25_2"/>
    <property type="match status" value="1"/>
</dbReference>
<dbReference type="OrthoDB" id="9802228at2"/>
<protein>
    <submittedName>
        <fullName evidence="5">Glycoside hydrolase family 25</fullName>
    </submittedName>
</protein>
<dbReference type="InterPro" id="IPR017853">
    <property type="entry name" value="GH"/>
</dbReference>
<evidence type="ECO:0000256" key="4">
    <source>
        <dbReference type="SAM" id="Phobius"/>
    </source>
</evidence>
<keyword evidence="4" id="KW-0812">Transmembrane</keyword>
<keyword evidence="4" id="KW-1133">Transmembrane helix</keyword>
<evidence type="ECO:0000313" key="6">
    <source>
        <dbReference type="Proteomes" id="UP000239663"/>
    </source>
</evidence>
<dbReference type="SMART" id="SM00641">
    <property type="entry name" value="Glyco_25"/>
    <property type="match status" value="1"/>
</dbReference>
<evidence type="ECO:0000256" key="2">
    <source>
        <dbReference type="ARBA" id="ARBA00022801"/>
    </source>
</evidence>
<evidence type="ECO:0000313" key="5">
    <source>
        <dbReference type="EMBL" id="PQD94361.1"/>
    </source>
</evidence>
<comment type="caution">
    <text evidence="5">The sequence shown here is derived from an EMBL/GenBank/DDBJ whole genome shotgun (WGS) entry which is preliminary data.</text>
</comment>
<organism evidence="5 6">
    <name type="scientific">Pradoshia eiseniae</name>
    <dbReference type="NCBI Taxonomy" id="2064768"/>
    <lineage>
        <taxon>Bacteria</taxon>
        <taxon>Bacillati</taxon>
        <taxon>Bacillota</taxon>
        <taxon>Bacilli</taxon>
        <taxon>Bacillales</taxon>
        <taxon>Bacillaceae</taxon>
        <taxon>Pradoshia</taxon>
    </lineage>
</organism>
<keyword evidence="3" id="KW-0326">Glycosidase</keyword>
<dbReference type="Gene3D" id="3.20.20.80">
    <property type="entry name" value="Glycosidases"/>
    <property type="match status" value="1"/>
</dbReference>
<dbReference type="GO" id="GO:0016998">
    <property type="term" value="P:cell wall macromolecule catabolic process"/>
    <property type="evidence" value="ECO:0007669"/>
    <property type="project" value="InterPro"/>
</dbReference>
<accession>A0A2S7MX05</accession>
<reference evidence="5 6" key="1">
    <citation type="submission" date="2017-12" db="EMBL/GenBank/DDBJ databases">
        <title>Taxonomic description and draft genome of Pradoshia cofamensis Gen. nov., sp. nov., a thermotolerant bacillale isolated from anterior gut of earthworm Eisenia fetida.</title>
        <authorList>
            <person name="Saha T."/>
            <person name="Chakraborty R."/>
        </authorList>
    </citation>
    <scope>NUCLEOTIDE SEQUENCE [LARGE SCALE GENOMIC DNA]</scope>
    <source>
        <strain evidence="5 6">EAG3</strain>
    </source>
</reference>
<dbReference type="AlphaFoldDB" id="A0A2S7MX05"/>
<keyword evidence="6" id="KW-1185">Reference proteome</keyword>